<evidence type="ECO:0000313" key="3">
    <source>
        <dbReference type="EMBL" id="KZT34473.1"/>
    </source>
</evidence>
<feature type="non-terminal residue" evidence="3">
    <location>
        <position position="287"/>
    </location>
</feature>
<feature type="signal peptide" evidence="1">
    <location>
        <begin position="1"/>
        <end position="21"/>
    </location>
</feature>
<gene>
    <name evidence="3" type="ORF">SISSUDRAFT_1122207</name>
</gene>
<dbReference type="InterPro" id="IPR001810">
    <property type="entry name" value="F-box_dom"/>
</dbReference>
<dbReference type="SUPFAM" id="SSF81383">
    <property type="entry name" value="F-box domain"/>
    <property type="match status" value="1"/>
</dbReference>
<reference evidence="3 4" key="1">
    <citation type="journal article" date="2016" name="Mol. Biol. Evol.">
        <title>Comparative Genomics of Early-Diverging Mushroom-Forming Fungi Provides Insights into the Origins of Lignocellulose Decay Capabilities.</title>
        <authorList>
            <person name="Nagy L.G."/>
            <person name="Riley R."/>
            <person name="Tritt A."/>
            <person name="Adam C."/>
            <person name="Daum C."/>
            <person name="Floudas D."/>
            <person name="Sun H."/>
            <person name="Yadav J.S."/>
            <person name="Pangilinan J."/>
            <person name="Larsson K.H."/>
            <person name="Matsuura K."/>
            <person name="Barry K."/>
            <person name="Labutti K."/>
            <person name="Kuo R."/>
            <person name="Ohm R.A."/>
            <person name="Bhattacharya S.S."/>
            <person name="Shirouzu T."/>
            <person name="Yoshinaga Y."/>
            <person name="Martin F.M."/>
            <person name="Grigoriev I.V."/>
            <person name="Hibbett D.S."/>
        </authorList>
    </citation>
    <scope>NUCLEOTIDE SEQUENCE [LARGE SCALE GENOMIC DNA]</scope>
    <source>
        <strain evidence="3 4">HHB10207 ss-3</strain>
    </source>
</reference>
<evidence type="ECO:0000256" key="1">
    <source>
        <dbReference type="SAM" id="SignalP"/>
    </source>
</evidence>
<dbReference type="AlphaFoldDB" id="A0A165ZN52"/>
<sequence>MLLVNLPSELIALILDGLSSAEILSVAKTCRHLRTLLNSEKQIWLSAADAHLIPIPMGYSLRTMDTEHVRLMAATAVAFTKRYNSELMKETPRSTGIINEFSETHIDLLESDGHFPKAHLLPGSEWVVIHLGEGQPTFLLNTVTMERHDLEIGTQFHGCASHELEDPKQIVLVIDSSHGRFTLSQLHIFVLTFTEDSSSLDENHEYFQYSDPASNEDTMFLHRLEKQLTFDYPRNTLNAGLLIVNESYLAIPGWERPLLLINWKQHTGCWIAPHEEGDPYDEDLRSW</sequence>
<dbReference type="PROSITE" id="PS50181">
    <property type="entry name" value="FBOX"/>
    <property type="match status" value="1"/>
</dbReference>
<protein>
    <recommendedName>
        <fullName evidence="2">F-box domain-containing protein</fullName>
    </recommendedName>
</protein>
<keyword evidence="4" id="KW-1185">Reference proteome</keyword>
<dbReference type="Pfam" id="PF12937">
    <property type="entry name" value="F-box-like"/>
    <property type="match status" value="1"/>
</dbReference>
<dbReference type="InterPro" id="IPR036047">
    <property type="entry name" value="F-box-like_dom_sf"/>
</dbReference>
<organism evidence="3 4">
    <name type="scientific">Sistotremastrum suecicum HHB10207 ss-3</name>
    <dbReference type="NCBI Taxonomy" id="1314776"/>
    <lineage>
        <taxon>Eukaryota</taxon>
        <taxon>Fungi</taxon>
        <taxon>Dikarya</taxon>
        <taxon>Basidiomycota</taxon>
        <taxon>Agaricomycotina</taxon>
        <taxon>Agaricomycetes</taxon>
        <taxon>Sistotremastrales</taxon>
        <taxon>Sistotremastraceae</taxon>
        <taxon>Sistotremastrum</taxon>
    </lineage>
</organism>
<feature type="chain" id="PRO_5007870138" description="F-box domain-containing protein" evidence="1">
    <location>
        <begin position="22"/>
        <end position="287"/>
    </location>
</feature>
<dbReference type="SMART" id="SM00256">
    <property type="entry name" value="FBOX"/>
    <property type="match status" value="1"/>
</dbReference>
<evidence type="ECO:0000259" key="2">
    <source>
        <dbReference type="PROSITE" id="PS50181"/>
    </source>
</evidence>
<keyword evidence="1" id="KW-0732">Signal</keyword>
<proteinExistence type="predicted"/>
<dbReference type="OrthoDB" id="3018431at2759"/>
<evidence type="ECO:0000313" key="4">
    <source>
        <dbReference type="Proteomes" id="UP000076798"/>
    </source>
</evidence>
<accession>A0A165ZN52</accession>
<feature type="domain" description="F-box" evidence="2">
    <location>
        <begin position="1"/>
        <end position="47"/>
    </location>
</feature>
<dbReference type="Proteomes" id="UP000076798">
    <property type="component" value="Unassembled WGS sequence"/>
</dbReference>
<name>A0A165ZN52_9AGAM</name>
<dbReference type="EMBL" id="KV428179">
    <property type="protein sequence ID" value="KZT34473.1"/>
    <property type="molecule type" value="Genomic_DNA"/>
</dbReference>